<accession>A0AAN8V0U3</accession>
<comment type="caution">
    <text evidence="1">The sequence shown here is derived from an EMBL/GenBank/DDBJ whole genome shotgun (WGS) entry which is preliminary data.</text>
</comment>
<sequence>MPVASKSGEQCNDDKDKKALEFIEDVTMNADEVQQPVLSEILSRNANELIPVVTHDHLPQDIARIAIGDTFTNSMLSTCIGIFDQSMSSQLLCGLLQNMKVVLVGAVIASGFIRAIKFREKHWTSLCIDIQSGTLDPRISNPLVRESVSKILRPILNSRPLLRLRVVEKHGEASFLGYGLKLYTLML</sequence>
<dbReference type="GO" id="GO:0010279">
    <property type="term" value="F:indole-3-acetic acid amido synthetase activity"/>
    <property type="evidence" value="ECO:0007669"/>
    <property type="project" value="TreeGrafter"/>
</dbReference>
<protein>
    <submittedName>
        <fullName evidence="1">GH3 family</fullName>
    </submittedName>
</protein>
<dbReference type="AlphaFoldDB" id="A0AAN8V0U3"/>
<reference evidence="1 2" key="1">
    <citation type="submission" date="2023-12" db="EMBL/GenBank/DDBJ databases">
        <title>A high-quality genome assembly for Dillenia turbinata (Dilleniales).</title>
        <authorList>
            <person name="Chanderbali A."/>
        </authorList>
    </citation>
    <scope>NUCLEOTIDE SEQUENCE [LARGE SCALE GENOMIC DNA]</scope>
    <source>
        <strain evidence="1">LSX21</strain>
        <tissue evidence="1">Leaf</tissue>
    </source>
</reference>
<dbReference type="InterPro" id="IPR004993">
    <property type="entry name" value="GH3"/>
</dbReference>
<gene>
    <name evidence="1" type="ORF">RJ641_017349</name>
</gene>
<dbReference type="PANTHER" id="PTHR31901:SF9">
    <property type="entry name" value="GH3 DOMAIN-CONTAINING PROTEIN"/>
    <property type="match status" value="1"/>
</dbReference>
<organism evidence="1 2">
    <name type="scientific">Dillenia turbinata</name>
    <dbReference type="NCBI Taxonomy" id="194707"/>
    <lineage>
        <taxon>Eukaryota</taxon>
        <taxon>Viridiplantae</taxon>
        <taxon>Streptophyta</taxon>
        <taxon>Embryophyta</taxon>
        <taxon>Tracheophyta</taxon>
        <taxon>Spermatophyta</taxon>
        <taxon>Magnoliopsida</taxon>
        <taxon>eudicotyledons</taxon>
        <taxon>Gunneridae</taxon>
        <taxon>Pentapetalae</taxon>
        <taxon>Dilleniales</taxon>
        <taxon>Dilleniaceae</taxon>
        <taxon>Dillenia</taxon>
    </lineage>
</organism>
<dbReference type="Proteomes" id="UP001370490">
    <property type="component" value="Unassembled WGS sequence"/>
</dbReference>
<dbReference type="GO" id="GO:0005737">
    <property type="term" value="C:cytoplasm"/>
    <property type="evidence" value="ECO:0007669"/>
    <property type="project" value="TreeGrafter"/>
</dbReference>
<name>A0AAN8V0U3_9MAGN</name>
<evidence type="ECO:0000313" key="1">
    <source>
        <dbReference type="EMBL" id="KAK6918927.1"/>
    </source>
</evidence>
<dbReference type="EMBL" id="JBAMMX010000022">
    <property type="protein sequence ID" value="KAK6918927.1"/>
    <property type="molecule type" value="Genomic_DNA"/>
</dbReference>
<evidence type="ECO:0000313" key="2">
    <source>
        <dbReference type="Proteomes" id="UP001370490"/>
    </source>
</evidence>
<keyword evidence="2" id="KW-1185">Reference proteome</keyword>
<dbReference type="PANTHER" id="PTHR31901">
    <property type="entry name" value="GH3 DOMAIN-CONTAINING PROTEIN"/>
    <property type="match status" value="1"/>
</dbReference>
<proteinExistence type="predicted"/>
<dbReference type="Pfam" id="PF03321">
    <property type="entry name" value="GH3"/>
    <property type="match status" value="1"/>
</dbReference>